<dbReference type="InterPro" id="IPR020806">
    <property type="entry name" value="PKS_PP-bd"/>
</dbReference>
<dbReference type="CDD" id="cd02142">
    <property type="entry name" value="McbC_SagB-like_oxidoreductase"/>
    <property type="match status" value="1"/>
</dbReference>
<dbReference type="SUPFAM" id="SSF56801">
    <property type="entry name" value="Acetyl-CoA synthetase-like"/>
    <property type="match status" value="1"/>
</dbReference>
<evidence type="ECO:0000313" key="6">
    <source>
        <dbReference type="Proteomes" id="UP000823521"/>
    </source>
</evidence>
<feature type="region of interest" description="Disordered" evidence="3">
    <location>
        <begin position="452"/>
        <end position="471"/>
    </location>
</feature>
<dbReference type="InterPro" id="IPR009081">
    <property type="entry name" value="PP-bd_ACP"/>
</dbReference>
<dbReference type="PANTHER" id="PTHR45527">
    <property type="entry name" value="NONRIBOSOMAL PEPTIDE SYNTHETASE"/>
    <property type="match status" value="1"/>
</dbReference>
<dbReference type="PANTHER" id="PTHR45527:SF1">
    <property type="entry name" value="FATTY ACID SYNTHASE"/>
    <property type="match status" value="1"/>
</dbReference>
<dbReference type="InterPro" id="IPR036736">
    <property type="entry name" value="ACP-like_sf"/>
</dbReference>
<dbReference type="InterPro" id="IPR045851">
    <property type="entry name" value="AMP-bd_C_sf"/>
</dbReference>
<dbReference type="Gene3D" id="3.30.300.30">
    <property type="match status" value="1"/>
</dbReference>
<dbReference type="Pfam" id="PF00550">
    <property type="entry name" value="PP-binding"/>
    <property type="match status" value="1"/>
</dbReference>
<dbReference type="SUPFAM" id="SSF47336">
    <property type="entry name" value="ACP-like"/>
    <property type="match status" value="1"/>
</dbReference>
<protein>
    <recommendedName>
        <fullName evidence="4">Carrier domain-containing protein</fullName>
    </recommendedName>
</protein>
<reference evidence="5 6" key="1">
    <citation type="submission" date="2019-12" db="EMBL/GenBank/DDBJ databases">
        <title>Whole genome sequencing of endophytic Actinobacterium Micromonospora sp. MPMI6T.</title>
        <authorList>
            <person name="Evv R."/>
            <person name="Podile A.R."/>
        </authorList>
    </citation>
    <scope>NUCLEOTIDE SEQUENCE [LARGE SCALE GENOMIC DNA]</scope>
    <source>
        <strain evidence="5 6">MPMI6</strain>
    </source>
</reference>
<dbReference type="Pfam" id="PF00881">
    <property type="entry name" value="Nitroreductase"/>
    <property type="match status" value="1"/>
</dbReference>
<dbReference type="SUPFAM" id="SSF55469">
    <property type="entry name" value="FMN-dependent nitroreductase-like"/>
    <property type="match status" value="1"/>
</dbReference>
<dbReference type="EMBL" id="WVUH01000393">
    <property type="protein sequence ID" value="MBO4210034.1"/>
    <property type="molecule type" value="Genomic_DNA"/>
</dbReference>
<keyword evidence="1" id="KW-0596">Phosphopantetheine</keyword>
<evidence type="ECO:0000256" key="2">
    <source>
        <dbReference type="ARBA" id="ARBA00022553"/>
    </source>
</evidence>
<dbReference type="Gene3D" id="3.40.109.10">
    <property type="entry name" value="NADH Oxidase"/>
    <property type="match status" value="1"/>
</dbReference>
<dbReference type="InterPro" id="IPR029479">
    <property type="entry name" value="Nitroreductase"/>
</dbReference>
<dbReference type="Proteomes" id="UP000823521">
    <property type="component" value="Unassembled WGS sequence"/>
</dbReference>
<feature type="domain" description="Carrier" evidence="4">
    <location>
        <begin position="355"/>
        <end position="430"/>
    </location>
</feature>
<organism evidence="5 6">
    <name type="scientific">Micromonospora echinofusca</name>
    <dbReference type="NCBI Taxonomy" id="47858"/>
    <lineage>
        <taxon>Bacteria</taxon>
        <taxon>Bacillati</taxon>
        <taxon>Actinomycetota</taxon>
        <taxon>Actinomycetes</taxon>
        <taxon>Micromonosporales</taxon>
        <taxon>Micromonosporaceae</taxon>
        <taxon>Micromonospora</taxon>
    </lineage>
</organism>
<name>A0ABS3W079_MICEH</name>
<evidence type="ECO:0000313" key="5">
    <source>
        <dbReference type="EMBL" id="MBO4210034.1"/>
    </source>
</evidence>
<proteinExistence type="predicted"/>
<dbReference type="InterPro" id="IPR000415">
    <property type="entry name" value="Nitroreductase-like"/>
</dbReference>
<sequence>MGEIDSALVSHPGVRAGAAVALGDRHHRRLVACLVPAHGPTDGPRSAGALSPDAVSGDGRAGMLFDELERVEFKLARHGVRTDLTAVSAPVELPATAGPPVRASQRRYGDRPVPLAALAALLECLRSHEGGAMPKHAYASAGNAYAVQTYLHVQDGRVTGLPGGAYYHDPAAHQLIPLRPGATLSRDLRFGADQQALDTAAFTLFLVADMDAIRPLYGVRAARDLCLIEAGLMSQLLEDASAAHHIGLCQLTVAGGAETLSEPFRLGDGHEVLHALLGGALLRAGERPAEPVDPAAGRALVEDVRSYLAARLPEYLVPGQLVTVDHLPLTPTGKVDRGALAHLVAAESREADTTPPVGELETTIAGVFQEVLGIDSIGVGVRFFDLGADSTAIVRAFRILQSRLARRFPLTAMFEHGSVRALAAALSDDAGVDGGRTELLAAARHRAGLTRAVRRRQQPTRGVPATREDRA</sequence>
<evidence type="ECO:0000259" key="4">
    <source>
        <dbReference type="PROSITE" id="PS50075"/>
    </source>
</evidence>
<dbReference type="Gene3D" id="1.10.1200.10">
    <property type="entry name" value="ACP-like"/>
    <property type="match status" value="1"/>
</dbReference>
<dbReference type="SMART" id="SM00823">
    <property type="entry name" value="PKS_PP"/>
    <property type="match status" value="1"/>
</dbReference>
<accession>A0ABS3W079</accession>
<keyword evidence="6" id="KW-1185">Reference proteome</keyword>
<keyword evidence="2" id="KW-0597">Phosphoprotein</keyword>
<comment type="caution">
    <text evidence="5">The sequence shown here is derived from an EMBL/GenBank/DDBJ whole genome shotgun (WGS) entry which is preliminary data.</text>
</comment>
<dbReference type="PROSITE" id="PS50075">
    <property type="entry name" value="CARRIER"/>
    <property type="match status" value="1"/>
</dbReference>
<evidence type="ECO:0000256" key="1">
    <source>
        <dbReference type="ARBA" id="ARBA00022450"/>
    </source>
</evidence>
<evidence type="ECO:0000256" key="3">
    <source>
        <dbReference type="SAM" id="MobiDB-lite"/>
    </source>
</evidence>
<gene>
    <name evidence="5" type="ORF">GSF22_29175</name>
</gene>